<keyword evidence="5 10" id="KW-0812">Transmembrane</keyword>
<dbReference type="Pfam" id="PF01741">
    <property type="entry name" value="MscL"/>
    <property type="match status" value="1"/>
</dbReference>
<comment type="caution">
    <text evidence="11">The sequence shown here is derived from an EMBL/GenBank/DDBJ whole genome shotgun (WGS) entry which is preliminary data.</text>
</comment>
<comment type="subcellular location">
    <subcellularLocation>
        <location evidence="1">Cell membrane</location>
        <topology evidence="1">Multi-pass membrane protein</topology>
    </subcellularLocation>
</comment>
<evidence type="ECO:0000256" key="7">
    <source>
        <dbReference type="ARBA" id="ARBA00023065"/>
    </source>
</evidence>
<evidence type="ECO:0000256" key="8">
    <source>
        <dbReference type="ARBA" id="ARBA00023136"/>
    </source>
</evidence>
<keyword evidence="6 10" id="KW-1133">Transmembrane helix</keyword>
<keyword evidence="4" id="KW-1003">Cell membrane</keyword>
<keyword evidence="8 10" id="KW-0472">Membrane</keyword>
<dbReference type="SUPFAM" id="SSF81330">
    <property type="entry name" value="Gated mechanosensitive channel"/>
    <property type="match status" value="1"/>
</dbReference>
<keyword evidence="7" id="KW-0406">Ion transport</keyword>
<evidence type="ECO:0000256" key="1">
    <source>
        <dbReference type="ARBA" id="ARBA00004651"/>
    </source>
</evidence>
<evidence type="ECO:0000256" key="4">
    <source>
        <dbReference type="ARBA" id="ARBA00022475"/>
    </source>
</evidence>
<dbReference type="PRINTS" id="PR01264">
    <property type="entry name" value="MECHCHANNEL"/>
</dbReference>
<feature type="transmembrane region" description="Helical" evidence="10">
    <location>
        <begin position="72"/>
        <end position="94"/>
    </location>
</feature>
<dbReference type="InterPro" id="IPR001185">
    <property type="entry name" value="MS_channel"/>
</dbReference>
<feature type="transmembrane region" description="Helical" evidence="10">
    <location>
        <begin position="12"/>
        <end position="30"/>
    </location>
</feature>
<evidence type="ECO:0000256" key="5">
    <source>
        <dbReference type="ARBA" id="ARBA00022692"/>
    </source>
</evidence>
<evidence type="ECO:0000256" key="2">
    <source>
        <dbReference type="ARBA" id="ARBA00007254"/>
    </source>
</evidence>
<comment type="similarity">
    <text evidence="2">Belongs to the MscL family.</text>
</comment>
<keyword evidence="3" id="KW-0813">Transport</keyword>
<keyword evidence="9" id="KW-0407">Ion channel</keyword>
<proteinExistence type="inferred from homology"/>
<dbReference type="InterPro" id="IPR036019">
    <property type="entry name" value="MscL_channel"/>
</dbReference>
<evidence type="ECO:0000313" key="12">
    <source>
        <dbReference type="Proteomes" id="UP001501442"/>
    </source>
</evidence>
<dbReference type="InterPro" id="IPR037673">
    <property type="entry name" value="MSC/AndL"/>
</dbReference>
<dbReference type="Proteomes" id="UP001501442">
    <property type="component" value="Unassembled WGS sequence"/>
</dbReference>
<accession>A0ABP8URX0</accession>
<name>A0ABP8URX0_9ACTN</name>
<gene>
    <name evidence="11" type="primary">mscL</name>
    <name evidence="11" type="ORF">GCM10023196_094070</name>
</gene>
<protein>
    <submittedName>
        <fullName evidence="11">Large conductance mechanosensitive channel protein MscL</fullName>
    </submittedName>
</protein>
<evidence type="ECO:0000313" key="11">
    <source>
        <dbReference type="EMBL" id="GAA4638007.1"/>
    </source>
</evidence>
<dbReference type="InterPro" id="IPR019823">
    <property type="entry name" value="Mechanosensitive_channel_CS"/>
</dbReference>
<dbReference type="PANTHER" id="PTHR30266">
    <property type="entry name" value="MECHANOSENSITIVE CHANNEL MSCL"/>
    <property type="match status" value="1"/>
</dbReference>
<sequence>MRAMMSGFRKFILRGNLVDLAVAVVIGTQFSNLVKQFVDSFINPLLAVVGGSPNFDGLVLDVGNAKFRYGAFLTQALSFVISAAVIYFVIVLPVTRLLRLFDRKQAETERDCPECTMKIPLAARRCPECTAVIAPAAQQPQPMR</sequence>
<dbReference type="PROSITE" id="PS01327">
    <property type="entry name" value="MSCL"/>
    <property type="match status" value="1"/>
</dbReference>
<dbReference type="Gene3D" id="1.10.1200.120">
    <property type="entry name" value="Large-conductance mechanosensitive channel, MscL, domain 1"/>
    <property type="match status" value="1"/>
</dbReference>
<keyword evidence="12" id="KW-1185">Reference proteome</keyword>
<evidence type="ECO:0000256" key="6">
    <source>
        <dbReference type="ARBA" id="ARBA00022989"/>
    </source>
</evidence>
<evidence type="ECO:0000256" key="9">
    <source>
        <dbReference type="ARBA" id="ARBA00023303"/>
    </source>
</evidence>
<dbReference type="PANTHER" id="PTHR30266:SF2">
    <property type="entry name" value="LARGE-CONDUCTANCE MECHANOSENSITIVE CHANNEL"/>
    <property type="match status" value="1"/>
</dbReference>
<reference evidence="12" key="1">
    <citation type="journal article" date="2019" name="Int. J. Syst. Evol. Microbiol.">
        <title>The Global Catalogue of Microorganisms (GCM) 10K type strain sequencing project: providing services to taxonomists for standard genome sequencing and annotation.</title>
        <authorList>
            <consortium name="The Broad Institute Genomics Platform"/>
            <consortium name="The Broad Institute Genome Sequencing Center for Infectious Disease"/>
            <person name="Wu L."/>
            <person name="Ma J."/>
        </authorList>
    </citation>
    <scope>NUCLEOTIDE SEQUENCE [LARGE SCALE GENOMIC DNA]</scope>
    <source>
        <strain evidence="12">JCM 17939</strain>
    </source>
</reference>
<organism evidence="11 12">
    <name type="scientific">Actinoallomurus vinaceus</name>
    <dbReference type="NCBI Taxonomy" id="1080074"/>
    <lineage>
        <taxon>Bacteria</taxon>
        <taxon>Bacillati</taxon>
        <taxon>Actinomycetota</taxon>
        <taxon>Actinomycetes</taxon>
        <taxon>Streptosporangiales</taxon>
        <taxon>Thermomonosporaceae</taxon>
        <taxon>Actinoallomurus</taxon>
    </lineage>
</organism>
<evidence type="ECO:0000256" key="3">
    <source>
        <dbReference type="ARBA" id="ARBA00022448"/>
    </source>
</evidence>
<dbReference type="NCBIfam" id="TIGR00220">
    <property type="entry name" value="mscL"/>
    <property type="match status" value="1"/>
</dbReference>
<evidence type="ECO:0000256" key="10">
    <source>
        <dbReference type="SAM" id="Phobius"/>
    </source>
</evidence>
<dbReference type="EMBL" id="BAABHK010000021">
    <property type="protein sequence ID" value="GAA4638007.1"/>
    <property type="molecule type" value="Genomic_DNA"/>
</dbReference>